<dbReference type="Pfam" id="PF02752">
    <property type="entry name" value="Arrestin_C"/>
    <property type="match status" value="1"/>
</dbReference>
<dbReference type="Pfam" id="PF00339">
    <property type="entry name" value="Arrestin_N"/>
    <property type="match status" value="2"/>
</dbReference>
<feature type="region of interest" description="Disordered" evidence="2">
    <location>
        <begin position="60"/>
        <end position="112"/>
    </location>
</feature>
<dbReference type="InterPro" id="IPR014752">
    <property type="entry name" value="Arrestin-like_C"/>
</dbReference>
<dbReference type="PANTHER" id="PTHR11188">
    <property type="entry name" value="ARRESTIN DOMAIN CONTAINING PROTEIN"/>
    <property type="match status" value="1"/>
</dbReference>
<evidence type="ECO:0000313" key="4">
    <source>
        <dbReference type="EMBL" id="CAL8103840.1"/>
    </source>
</evidence>
<dbReference type="SMART" id="SM01017">
    <property type="entry name" value="Arrestin_C"/>
    <property type="match status" value="1"/>
</dbReference>
<feature type="domain" description="Arrestin C-terminal-like" evidence="3">
    <location>
        <begin position="240"/>
        <end position="367"/>
    </location>
</feature>
<dbReference type="InterPro" id="IPR050357">
    <property type="entry name" value="Arrestin_domain-protein"/>
</dbReference>
<dbReference type="PANTHER" id="PTHR11188:SF176">
    <property type="entry name" value="ARRESTIN DOMAIN-CONTAINING PROTEIN 1"/>
    <property type="match status" value="1"/>
</dbReference>
<evidence type="ECO:0000256" key="1">
    <source>
        <dbReference type="ARBA" id="ARBA00005298"/>
    </source>
</evidence>
<comment type="similarity">
    <text evidence="1">Belongs to the arrestin family.</text>
</comment>
<evidence type="ECO:0000256" key="2">
    <source>
        <dbReference type="SAM" id="MobiDB-lite"/>
    </source>
</evidence>
<comment type="caution">
    <text evidence="4">The sequence shown here is derived from an EMBL/GenBank/DDBJ whole genome shotgun (WGS) entry which is preliminary data.</text>
</comment>
<keyword evidence="5" id="KW-1185">Reference proteome</keyword>
<reference evidence="4 5" key="1">
    <citation type="submission" date="2024-08" db="EMBL/GenBank/DDBJ databases">
        <authorList>
            <person name="Cucini C."/>
            <person name="Frati F."/>
        </authorList>
    </citation>
    <scope>NUCLEOTIDE SEQUENCE [LARGE SCALE GENOMIC DNA]</scope>
</reference>
<proteinExistence type="inferred from homology"/>
<dbReference type="Gene3D" id="2.60.40.640">
    <property type="match status" value="2"/>
</dbReference>
<protein>
    <recommendedName>
        <fullName evidence="3">Arrestin C-terminal-like domain-containing protein</fullName>
    </recommendedName>
</protein>
<feature type="compositionally biased region" description="Basic residues" evidence="2">
    <location>
        <begin position="71"/>
        <end position="111"/>
    </location>
</feature>
<sequence>MGAQIFLNFDNPSGTFHPGEVITGSVSLSTSSPTVVKGLTVAFYGEGNVFWTETITVRQPTSHRDHDDHHRHTPHHNSPHHADHHHHHQHPHHHAHHNHHDSSHHHQHHHIENHAPVTQIKEFKNQETYLNSIIGIPLCERESGSIVELPAGFSHQIPFAFQLPLNLPMSCELDSGSIKYFAEASITIKTSILVLTFDTTKSSKKSFQMRGSLDLTQIHGALLPVELEKQKQFGFLCCGSSGEFKMQLRLARTGFTAGENIMFRINYSNSTDVTFEKLKVKLVQNILYTTFGKKKKEAQEIGEKQQSVEITQGITGGWEDQLLVPHATFLTNFGGCRIMQIGYVLVVSKRNIYMHFNVLNILIAIPLGARKNIIDLFETIFH</sequence>
<gene>
    <name evidence="4" type="ORF">ODALV1_LOCUS11571</name>
</gene>
<evidence type="ECO:0000259" key="3">
    <source>
        <dbReference type="SMART" id="SM01017"/>
    </source>
</evidence>
<organism evidence="4 5">
    <name type="scientific">Orchesella dallaii</name>
    <dbReference type="NCBI Taxonomy" id="48710"/>
    <lineage>
        <taxon>Eukaryota</taxon>
        <taxon>Metazoa</taxon>
        <taxon>Ecdysozoa</taxon>
        <taxon>Arthropoda</taxon>
        <taxon>Hexapoda</taxon>
        <taxon>Collembola</taxon>
        <taxon>Entomobryomorpha</taxon>
        <taxon>Entomobryoidea</taxon>
        <taxon>Orchesellidae</taxon>
        <taxon>Orchesellinae</taxon>
        <taxon>Orchesella</taxon>
    </lineage>
</organism>
<name>A0ABP1QI75_9HEXA</name>
<dbReference type="InterPro" id="IPR014756">
    <property type="entry name" value="Ig_E-set"/>
</dbReference>
<dbReference type="InterPro" id="IPR011022">
    <property type="entry name" value="Arrestin_C-like"/>
</dbReference>
<dbReference type="EMBL" id="CAXLJM020000035">
    <property type="protein sequence ID" value="CAL8103840.1"/>
    <property type="molecule type" value="Genomic_DNA"/>
</dbReference>
<accession>A0ABP1QI75</accession>
<dbReference type="SUPFAM" id="SSF81296">
    <property type="entry name" value="E set domains"/>
    <property type="match status" value="2"/>
</dbReference>
<dbReference type="Proteomes" id="UP001642540">
    <property type="component" value="Unassembled WGS sequence"/>
</dbReference>
<dbReference type="InterPro" id="IPR011021">
    <property type="entry name" value="Arrestin-like_N"/>
</dbReference>
<evidence type="ECO:0000313" key="5">
    <source>
        <dbReference type="Proteomes" id="UP001642540"/>
    </source>
</evidence>